<feature type="compositionally biased region" description="Low complexity" evidence="1">
    <location>
        <begin position="330"/>
        <end position="344"/>
    </location>
</feature>
<dbReference type="RefSeq" id="XP_018288345.1">
    <property type="nucleotide sequence ID" value="XM_018432170.1"/>
</dbReference>
<evidence type="ECO:0000256" key="1">
    <source>
        <dbReference type="SAM" id="MobiDB-lite"/>
    </source>
</evidence>
<dbReference type="EMBL" id="KV440989">
    <property type="protein sequence ID" value="OAD70305.1"/>
    <property type="molecule type" value="Genomic_DNA"/>
</dbReference>
<feature type="region of interest" description="Disordered" evidence="1">
    <location>
        <begin position="242"/>
        <end position="273"/>
    </location>
</feature>
<dbReference type="OrthoDB" id="2287434at2759"/>
<feature type="compositionally biased region" description="Basic and acidic residues" evidence="1">
    <location>
        <begin position="1"/>
        <end position="11"/>
    </location>
</feature>
<dbReference type="InParanoid" id="A0A167LEY1"/>
<keyword evidence="3" id="KW-1185">Reference proteome</keyword>
<accession>A0A167LEY1</accession>
<feature type="region of interest" description="Disordered" evidence="1">
    <location>
        <begin position="1"/>
        <end position="194"/>
    </location>
</feature>
<feature type="region of interest" description="Disordered" evidence="1">
    <location>
        <begin position="467"/>
        <end position="556"/>
    </location>
</feature>
<evidence type="ECO:0000313" key="3">
    <source>
        <dbReference type="Proteomes" id="UP000077315"/>
    </source>
</evidence>
<proteinExistence type="predicted"/>
<dbReference type="VEuPathDB" id="FungiDB:PHYBLDRAFT_148850"/>
<feature type="compositionally biased region" description="Acidic residues" evidence="1">
    <location>
        <begin position="252"/>
        <end position="265"/>
    </location>
</feature>
<feature type="compositionally biased region" description="Polar residues" evidence="1">
    <location>
        <begin position="118"/>
        <end position="147"/>
    </location>
</feature>
<reference evidence="3" key="1">
    <citation type="submission" date="2015-06" db="EMBL/GenBank/DDBJ databases">
        <title>Expansion of signal transduction pathways in fungi by whole-genome duplication.</title>
        <authorList>
            <consortium name="DOE Joint Genome Institute"/>
            <person name="Corrochano L.M."/>
            <person name="Kuo A."/>
            <person name="Marcet-Houben M."/>
            <person name="Polaino S."/>
            <person name="Salamov A."/>
            <person name="Villalobos J.M."/>
            <person name="Alvarez M.I."/>
            <person name="Avalos J."/>
            <person name="Benito E.P."/>
            <person name="Benoit I."/>
            <person name="Burger G."/>
            <person name="Camino L.P."/>
            <person name="Canovas D."/>
            <person name="Cerda-Olmedo E."/>
            <person name="Cheng J.-F."/>
            <person name="Dominguez A."/>
            <person name="Elias M."/>
            <person name="Eslava A.P."/>
            <person name="Glaser F."/>
            <person name="Grimwood J."/>
            <person name="Gutierrez G."/>
            <person name="Heitman J."/>
            <person name="Henrissat B."/>
            <person name="Iturriaga E.A."/>
            <person name="Lang B.F."/>
            <person name="Lavin J.L."/>
            <person name="Lee S."/>
            <person name="Li W."/>
            <person name="Lindquist E."/>
            <person name="Lopez-Garcia S."/>
            <person name="Luque E.M."/>
            <person name="Marcos A.T."/>
            <person name="Martin J."/>
            <person name="McCluskey K."/>
            <person name="Medina H.R."/>
            <person name="Miralles-Duran A."/>
            <person name="Miyazaki A."/>
            <person name="Munoz-Torres E."/>
            <person name="Oguiza J.A."/>
            <person name="Ohm R."/>
            <person name="Olmedo M."/>
            <person name="Orejas M."/>
            <person name="Ortiz-Castellanos L."/>
            <person name="Pisabarro A.G."/>
            <person name="Rodriguez-Romero J."/>
            <person name="Ruiz-Herrera J."/>
            <person name="Ruiz-Vazquez R."/>
            <person name="Sanz C."/>
            <person name="Schackwitz W."/>
            <person name="Schmutz J."/>
            <person name="Shahriari M."/>
            <person name="Shelest E."/>
            <person name="Silva-Franco F."/>
            <person name="Soanes D."/>
            <person name="Syed K."/>
            <person name="Tagua V.G."/>
            <person name="Talbot N.J."/>
            <person name="Thon M."/>
            <person name="De vries R.P."/>
            <person name="Wiebenga A."/>
            <person name="Yadav J.S."/>
            <person name="Braun E.L."/>
            <person name="Baker S."/>
            <person name="Garre V."/>
            <person name="Horwitz B."/>
            <person name="Torres-Martinez S."/>
            <person name="Idnurm A."/>
            <person name="Herrera-Estrella A."/>
            <person name="Gabaldon T."/>
            <person name="Grigoriev I.V."/>
        </authorList>
    </citation>
    <scope>NUCLEOTIDE SEQUENCE [LARGE SCALE GENOMIC DNA]</scope>
    <source>
        <strain evidence="3">NRRL 1555(-)</strain>
    </source>
</reference>
<feature type="compositionally biased region" description="Basic and acidic residues" evidence="1">
    <location>
        <begin position="165"/>
        <end position="175"/>
    </location>
</feature>
<feature type="compositionally biased region" description="Low complexity" evidence="1">
    <location>
        <begin position="534"/>
        <end position="553"/>
    </location>
</feature>
<feature type="region of interest" description="Disordered" evidence="1">
    <location>
        <begin position="290"/>
        <end position="344"/>
    </location>
</feature>
<protein>
    <submittedName>
        <fullName evidence="2">Uncharacterized protein</fullName>
    </submittedName>
</protein>
<dbReference type="Proteomes" id="UP000077315">
    <property type="component" value="Unassembled WGS sequence"/>
</dbReference>
<feature type="compositionally biased region" description="Basic and acidic residues" evidence="1">
    <location>
        <begin position="242"/>
        <end position="251"/>
    </location>
</feature>
<feature type="compositionally biased region" description="Polar residues" evidence="1">
    <location>
        <begin position="12"/>
        <end position="27"/>
    </location>
</feature>
<gene>
    <name evidence="2" type="ORF">PHYBLDRAFT_148850</name>
</gene>
<sequence>MSPVKDTRRFSTFDSPTHGQSKRNTTSAEDENFRLQKRLAQIRSRSRSMGAAPNGLQDKLQSSSIGGTAESAAISTADSSKKKSSGLPRSVTALTASAKAKQGITPESPSRRPKSIANPKTNPTPRSRLPTSANIATSTKNQSTRLATPSCYPPAKDISRSTCTTEHKKPKEDQVKLNNNLSTNTNTTDTDEDFTYFPPNPREDIIFDRSGEQERAFLRRRMSMPPLFDADTQLKIQAEEEALKNDHKDDTANDNDNDNDNDENDNGNGNPLCQELNEIKSRLQRLEKFDIPSPMKSPKHVLRPMHSADGPLSPVVSPRSTNGPSKAQTRPRSPASSIPIPSRTIKPRTNYLQKLLCAALETYEQTASKQRSYQQISDASVKLPSERLAEKMASIVGEAVFVNQLLWAIIPPNSDVDPSLTAALEKSSDDQVKLLTEALHIMTETTYPSSSPPALRQSTMTRVRTFSFSDHEDRLSRPNSYSSYDASLPDSIPSPVSRHQRPKQYYSDDTADTYITKPTLIDPIIDRPSQNRYSNSNSNNTNTHSHNNNNNNNRPHPVAGIMDIIQQSRPRMQYTFDQQTPFDTIEKCSYSQENDAAALFPEVLGRRPQPERQLPAYVLNHRLSAQISSSNASNYYQQRPEGASTIPLTSSYLTSTNYGSGHTSPRVAKILSRFGVLENSPKQSSTRYI</sequence>
<evidence type="ECO:0000313" key="2">
    <source>
        <dbReference type="EMBL" id="OAD70305.1"/>
    </source>
</evidence>
<dbReference type="AlphaFoldDB" id="A0A167LEY1"/>
<dbReference type="GeneID" id="28993076"/>
<feature type="compositionally biased region" description="Polar residues" evidence="1">
    <location>
        <begin position="318"/>
        <end position="328"/>
    </location>
</feature>
<feature type="compositionally biased region" description="Low complexity" evidence="1">
    <location>
        <begin position="177"/>
        <end position="188"/>
    </location>
</feature>
<organism evidence="2 3">
    <name type="scientific">Phycomyces blakesleeanus (strain ATCC 8743b / DSM 1359 / FGSC 10004 / NBRC 33097 / NRRL 1555)</name>
    <dbReference type="NCBI Taxonomy" id="763407"/>
    <lineage>
        <taxon>Eukaryota</taxon>
        <taxon>Fungi</taxon>
        <taxon>Fungi incertae sedis</taxon>
        <taxon>Mucoromycota</taxon>
        <taxon>Mucoromycotina</taxon>
        <taxon>Mucoromycetes</taxon>
        <taxon>Mucorales</taxon>
        <taxon>Phycomycetaceae</taxon>
        <taxon>Phycomyces</taxon>
    </lineage>
</organism>
<name>A0A167LEY1_PHYB8</name>